<dbReference type="GeneID" id="25907425"/>
<evidence type="ECO:0000313" key="2">
    <source>
        <dbReference type="EMBL" id="KNC80719.1"/>
    </source>
</evidence>
<proteinExistence type="predicted"/>
<dbReference type="AlphaFoldDB" id="A0A0L0FVQ4"/>
<keyword evidence="3" id="KW-1185">Reference proteome</keyword>
<sequence>MNRTSPGTGNSRSKSVSPPRLRVPISEPESGGSGRFSATSKGNVTIRSAPELNTKPTSETAAELEEMCKKSDIRVISDVQGNRTKAATVGSRMVMGKKGVLSFGLVAYDPNAKPNRKWRNMWTEFDHLNEDSFCFPDVTKLPESGTLFLKETSRCRRIRGIRRSSRGTTTGATSASCTFGCW</sequence>
<name>A0A0L0FVQ4_9EUKA</name>
<gene>
    <name evidence="2" type="ORF">SARC_06921</name>
</gene>
<reference evidence="2 3" key="1">
    <citation type="submission" date="2011-02" db="EMBL/GenBank/DDBJ databases">
        <title>The Genome Sequence of Sphaeroforma arctica JP610.</title>
        <authorList>
            <consortium name="The Broad Institute Genome Sequencing Platform"/>
            <person name="Russ C."/>
            <person name="Cuomo C."/>
            <person name="Young S.K."/>
            <person name="Zeng Q."/>
            <person name="Gargeya S."/>
            <person name="Alvarado L."/>
            <person name="Berlin A."/>
            <person name="Chapman S.B."/>
            <person name="Chen Z."/>
            <person name="Freedman E."/>
            <person name="Gellesch M."/>
            <person name="Goldberg J."/>
            <person name="Griggs A."/>
            <person name="Gujja S."/>
            <person name="Heilman E."/>
            <person name="Heiman D."/>
            <person name="Howarth C."/>
            <person name="Mehta T."/>
            <person name="Neiman D."/>
            <person name="Pearson M."/>
            <person name="Roberts A."/>
            <person name="Saif S."/>
            <person name="Shea T."/>
            <person name="Shenoy N."/>
            <person name="Sisk P."/>
            <person name="Stolte C."/>
            <person name="Sykes S."/>
            <person name="White J."/>
            <person name="Yandava C."/>
            <person name="Burger G."/>
            <person name="Gray M.W."/>
            <person name="Holland P.W.H."/>
            <person name="King N."/>
            <person name="Lang F.B.F."/>
            <person name="Roger A.J."/>
            <person name="Ruiz-Trillo I."/>
            <person name="Haas B."/>
            <person name="Nusbaum C."/>
            <person name="Birren B."/>
        </authorList>
    </citation>
    <scope>NUCLEOTIDE SEQUENCE [LARGE SCALE GENOMIC DNA]</scope>
    <source>
        <strain evidence="2 3">JP610</strain>
    </source>
</reference>
<feature type="compositionally biased region" description="Polar residues" evidence="1">
    <location>
        <begin position="36"/>
        <end position="46"/>
    </location>
</feature>
<evidence type="ECO:0000313" key="3">
    <source>
        <dbReference type="Proteomes" id="UP000054560"/>
    </source>
</evidence>
<dbReference type="EMBL" id="KQ242116">
    <property type="protein sequence ID" value="KNC80719.1"/>
    <property type="molecule type" value="Genomic_DNA"/>
</dbReference>
<feature type="region of interest" description="Disordered" evidence="1">
    <location>
        <begin position="1"/>
        <end position="59"/>
    </location>
</feature>
<organism evidence="2 3">
    <name type="scientific">Sphaeroforma arctica JP610</name>
    <dbReference type="NCBI Taxonomy" id="667725"/>
    <lineage>
        <taxon>Eukaryota</taxon>
        <taxon>Ichthyosporea</taxon>
        <taxon>Ichthyophonida</taxon>
        <taxon>Sphaeroforma</taxon>
    </lineage>
</organism>
<evidence type="ECO:0000256" key="1">
    <source>
        <dbReference type="SAM" id="MobiDB-lite"/>
    </source>
</evidence>
<dbReference type="Proteomes" id="UP000054560">
    <property type="component" value="Unassembled WGS sequence"/>
</dbReference>
<dbReference type="RefSeq" id="XP_014154621.1">
    <property type="nucleotide sequence ID" value="XM_014299146.1"/>
</dbReference>
<protein>
    <submittedName>
        <fullName evidence="2">Uncharacterized protein</fullName>
    </submittedName>
</protein>
<feature type="compositionally biased region" description="Polar residues" evidence="1">
    <location>
        <begin position="1"/>
        <end position="16"/>
    </location>
</feature>
<accession>A0A0L0FVQ4</accession>